<evidence type="ECO:0000313" key="11">
    <source>
        <dbReference type="Proteomes" id="UP000002852"/>
    </source>
</evidence>
<comment type="subcellular location">
    <subcellularLocation>
        <location evidence="1">Cell membrane</location>
    </subcellularLocation>
    <subcellularLocation>
        <location evidence="2">Secreted</location>
    </subcellularLocation>
</comment>
<evidence type="ECO:0000256" key="2">
    <source>
        <dbReference type="ARBA" id="ARBA00004613"/>
    </source>
</evidence>
<evidence type="ECO:0000259" key="9">
    <source>
        <dbReference type="Pfam" id="PF00087"/>
    </source>
</evidence>
<dbReference type="InterPro" id="IPR035076">
    <property type="entry name" value="Toxin/TOLIP"/>
</dbReference>
<name>A0A3B5R0A1_XIPMA</name>
<reference evidence="11" key="1">
    <citation type="submission" date="2012-01" db="EMBL/GenBank/DDBJ databases">
        <authorList>
            <person name="Walter R."/>
            <person name="Schartl M."/>
            <person name="Warren W."/>
        </authorList>
    </citation>
    <scope>NUCLEOTIDE SEQUENCE [LARGE SCALE GENOMIC DNA]</scope>
    <source>
        <strain evidence="11">JP 163 A</strain>
    </source>
</reference>
<keyword evidence="7" id="KW-0325">Glycoprotein</keyword>
<keyword evidence="3" id="KW-1003">Cell membrane</keyword>
<evidence type="ECO:0000256" key="5">
    <source>
        <dbReference type="ARBA" id="ARBA00022729"/>
    </source>
</evidence>
<evidence type="ECO:0000256" key="6">
    <source>
        <dbReference type="ARBA" id="ARBA00023136"/>
    </source>
</evidence>
<sequence length="175" mass="19220">ECLSSSPGICTGKTTECPSQDYRYGVVVPIVNFKGCMMPELCVENSVNYGTYKVVKNSVCCNGDLCNAQIPEYKSTPNGKKCFTCEGENCMKTLKCEGNENYCVTATRAQYEGKNVTLKGCASKLICSNQRASRVNQFSTEQLSCCQGDYCNSASRAFTYLLLLLVPLLFSNLFS</sequence>
<reference evidence="11" key="2">
    <citation type="journal article" date="2013" name="Nat. Genet.">
        <title>The genome of the platyfish, Xiphophorus maculatus, provides insights into evolutionary adaptation and several complex traits.</title>
        <authorList>
            <person name="Schartl M."/>
            <person name="Walter R.B."/>
            <person name="Shen Y."/>
            <person name="Garcia T."/>
            <person name="Catchen J."/>
            <person name="Amores A."/>
            <person name="Braasch I."/>
            <person name="Chalopin D."/>
            <person name="Volff J.N."/>
            <person name="Lesch K.P."/>
            <person name="Bisazza A."/>
            <person name="Minx P."/>
            <person name="Hillier L."/>
            <person name="Wilson R.K."/>
            <person name="Fuerstenberg S."/>
            <person name="Boore J."/>
            <person name="Searle S."/>
            <person name="Postlethwait J.H."/>
            <person name="Warren W.C."/>
        </authorList>
    </citation>
    <scope>NUCLEOTIDE SEQUENCE [LARGE SCALE GENOMIC DNA]</scope>
    <source>
        <strain evidence="11">JP 163 A</strain>
    </source>
</reference>
<dbReference type="InParanoid" id="A0A3B5R0A1"/>
<keyword evidence="6" id="KW-0472">Membrane</keyword>
<proteinExistence type="predicted"/>
<dbReference type="GO" id="GO:0005886">
    <property type="term" value="C:plasma membrane"/>
    <property type="evidence" value="ECO:0007669"/>
    <property type="project" value="UniProtKB-SubCell"/>
</dbReference>
<evidence type="ECO:0000256" key="1">
    <source>
        <dbReference type="ARBA" id="ARBA00004236"/>
    </source>
</evidence>
<evidence type="ECO:0000313" key="10">
    <source>
        <dbReference type="Ensembl" id="ENSXMAP00000036090.1"/>
    </source>
</evidence>
<organism evidence="10 11">
    <name type="scientific">Xiphophorus maculatus</name>
    <name type="common">Southern platyfish</name>
    <name type="synonym">Platypoecilus maculatus</name>
    <dbReference type="NCBI Taxonomy" id="8083"/>
    <lineage>
        <taxon>Eukaryota</taxon>
        <taxon>Metazoa</taxon>
        <taxon>Chordata</taxon>
        <taxon>Craniata</taxon>
        <taxon>Vertebrata</taxon>
        <taxon>Euteleostomi</taxon>
        <taxon>Actinopterygii</taxon>
        <taxon>Neopterygii</taxon>
        <taxon>Teleostei</taxon>
        <taxon>Neoteleostei</taxon>
        <taxon>Acanthomorphata</taxon>
        <taxon>Ovalentaria</taxon>
        <taxon>Atherinomorphae</taxon>
        <taxon>Cyprinodontiformes</taxon>
        <taxon>Poeciliidae</taxon>
        <taxon>Poeciliinae</taxon>
        <taxon>Xiphophorus</taxon>
    </lineage>
</organism>
<dbReference type="SUPFAM" id="SSF57302">
    <property type="entry name" value="Snake toxin-like"/>
    <property type="match status" value="2"/>
</dbReference>
<evidence type="ECO:0000259" key="8">
    <source>
        <dbReference type="Pfam" id="PF00021"/>
    </source>
</evidence>
<dbReference type="GeneTree" id="ENSGT00940000163304"/>
<dbReference type="FunCoup" id="A0A3B5R0A1">
    <property type="interactions" value="611"/>
</dbReference>
<accession>A0A3B5R0A1</accession>
<dbReference type="STRING" id="8083.ENSXMAP00000036090"/>
<reference evidence="10" key="3">
    <citation type="submission" date="2025-08" db="UniProtKB">
        <authorList>
            <consortium name="Ensembl"/>
        </authorList>
    </citation>
    <scope>IDENTIFICATION</scope>
    <source>
        <strain evidence="10">JP 163 A</strain>
    </source>
</reference>
<reference evidence="10" key="4">
    <citation type="submission" date="2025-09" db="UniProtKB">
        <authorList>
            <consortium name="Ensembl"/>
        </authorList>
    </citation>
    <scope>IDENTIFICATION</scope>
    <source>
        <strain evidence="10">JP 163 A</strain>
    </source>
</reference>
<keyword evidence="5" id="KW-0732">Signal</keyword>
<evidence type="ECO:0000256" key="4">
    <source>
        <dbReference type="ARBA" id="ARBA00022525"/>
    </source>
</evidence>
<dbReference type="InterPro" id="IPR050918">
    <property type="entry name" value="CNF-like_PLA2_Inhibitor"/>
</dbReference>
<dbReference type="Ensembl" id="ENSXMAT00000021618.1">
    <property type="protein sequence ID" value="ENSXMAP00000036090.1"/>
    <property type="gene ID" value="ENSXMAG00000027627.1"/>
</dbReference>
<dbReference type="Pfam" id="PF00021">
    <property type="entry name" value="UPAR_LY6"/>
    <property type="match status" value="1"/>
</dbReference>
<dbReference type="Gene3D" id="2.10.60.10">
    <property type="entry name" value="CD59"/>
    <property type="match status" value="2"/>
</dbReference>
<dbReference type="Pfam" id="PF00087">
    <property type="entry name" value="Toxin_TOLIP"/>
    <property type="match status" value="1"/>
</dbReference>
<dbReference type="InterPro" id="IPR016054">
    <property type="entry name" value="LY6_UPA_recep-like"/>
</dbReference>
<keyword evidence="11" id="KW-1185">Reference proteome</keyword>
<dbReference type="InterPro" id="IPR045860">
    <property type="entry name" value="Snake_toxin-like_sf"/>
</dbReference>
<feature type="domain" description="Snake toxin/toxin-like" evidence="9">
    <location>
        <begin position="81"/>
        <end position="152"/>
    </location>
</feature>
<dbReference type="PANTHER" id="PTHR20914">
    <property type="entry name" value="LY6/PLAUR DOMAIN-CONTAINING PROTEIN 8"/>
    <property type="match status" value="1"/>
</dbReference>
<dbReference type="Proteomes" id="UP000002852">
    <property type="component" value="Unassembled WGS sequence"/>
</dbReference>
<evidence type="ECO:0000256" key="7">
    <source>
        <dbReference type="ARBA" id="ARBA00023180"/>
    </source>
</evidence>
<feature type="domain" description="UPAR/Ly6" evidence="8">
    <location>
        <begin position="4"/>
        <end position="68"/>
    </location>
</feature>
<dbReference type="AlphaFoldDB" id="A0A3B5R0A1"/>
<dbReference type="OMA" id="CERNEDF"/>
<protein>
    <submittedName>
        <fullName evidence="10">Urokinase plasminogen activator surface receptor-like</fullName>
    </submittedName>
</protein>
<keyword evidence="4" id="KW-0964">Secreted</keyword>
<dbReference type="PANTHER" id="PTHR20914:SF9">
    <property type="entry name" value="COILED, ISOFORM A"/>
    <property type="match status" value="1"/>
</dbReference>
<evidence type="ECO:0000256" key="3">
    <source>
        <dbReference type="ARBA" id="ARBA00022475"/>
    </source>
</evidence>
<dbReference type="GO" id="GO:0005576">
    <property type="term" value="C:extracellular region"/>
    <property type="evidence" value="ECO:0007669"/>
    <property type="project" value="UniProtKB-SubCell"/>
</dbReference>